<sequence>MRKNTCIFYFSLLLTLILSACNIDSNSINENHTAEIESPPVQNNDLNMEEIKTKIDYLISQINDIYVNAGTKYNLNEVSLSDSIYQSMSEELKPYATQSVINSNLFEVAKEFCYGGCDAKYFPGPTDQGVRFQIDEKDGKITLGYLVPENLVSSALVETVTLTNESGEWKLDSYDFSKGNFNLSKDEANEIAKQFGLGTNTNYLKEIHEPLANGKYRKAYLFQIEGEESYQVAVYVDTGFTYLYEDIQSMEEQVEQETEVKDNNQNNLTSESVKSNENKKPVLDTKSLSKKEEYIQLLDNIERGLSDLDPLIETGVTLDIHNAASITFGRWDDALNEIYGVLKQQLNDTEMSNLKKEQRQWIIERDRTAEKAGKDCCEGGSWEPVTVVEVAAQLTKERCYELVKKYMK</sequence>
<dbReference type="PROSITE" id="PS51257">
    <property type="entry name" value="PROKAR_LIPOPROTEIN"/>
    <property type="match status" value="1"/>
</dbReference>
<feature type="chain" id="PRO_5039360539" description="Lysozyme inhibitor LprI-like N-terminal domain-containing protein" evidence="2">
    <location>
        <begin position="21"/>
        <end position="408"/>
    </location>
</feature>
<dbReference type="PANTHER" id="PTHR39176">
    <property type="entry name" value="PERIPLASMIC PROTEIN-RELATED"/>
    <property type="match status" value="1"/>
</dbReference>
<dbReference type="Gene3D" id="1.20.1270.180">
    <property type="match status" value="1"/>
</dbReference>
<keyword evidence="5" id="KW-1185">Reference proteome</keyword>
<dbReference type="PANTHER" id="PTHR39176:SF1">
    <property type="entry name" value="PERIPLASMIC PROTEIN"/>
    <property type="match status" value="1"/>
</dbReference>
<evidence type="ECO:0000256" key="1">
    <source>
        <dbReference type="SAM" id="MobiDB-lite"/>
    </source>
</evidence>
<feature type="region of interest" description="Disordered" evidence="1">
    <location>
        <begin position="254"/>
        <end position="285"/>
    </location>
</feature>
<reference evidence="4 5" key="1">
    <citation type="journal article" date="2012" name="J. Bacteriol.">
        <title>Draft Genome Sequence of Bacillus isronensis Strain B3W22, Isolated from the Upper Atmosphere.</title>
        <authorList>
            <person name="Shivaji S."/>
            <person name="Ara S."/>
            <person name="Singh S.K."/>
            <person name="Bandi S."/>
            <person name="Singh A."/>
            <person name="Pinnaka A.K."/>
        </authorList>
    </citation>
    <scope>NUCLEOTIDE SEQUENCE [LARGE SCALE GENOMIC DNA]</scope>
    <source>
        <strain evidence="4 5">B3W22</strain>
    </source>
</reference>
<dbReference type="PATRIC" id="fig|1224748.3.peg.925"/>
<feature type="compositionally biased region" description="Polar residues" evidence="1">
    <location>
        <begin position="263"/>
        <end position="273"/>
    </location>
</feature>
<evidence type="ECO:0000259" key="3">
    <source>
        <dbReference type="Pfam" id="PF07007"/>
    </source>
</evidence>
<gene>
    <name evidence="4" type="ORF">B857_00931</name>
</gene>
<dbReference type="AlphaFoldDB" id="K1L1M1"/>
<dbReference type="Proteomes" id="UP000004738">
    <property type="component" value="Unassembled WGS sequence"/>
</dbReference>
<accession>K1L1M1</accession>
<organism evidence="4 5">
    <name type="scientific">Solibacillus isronensis B3W22</name>
    <dbReference type="NCBI Taxonomy" id="1224748"/>
    <lineage>
        <taxon>Bacteria</taxon>
        <taxon>Bacillati</taxon>
        <taxon>Bacillota</taxon>
        <taxon>Bacilli</taxon>
        <taxon>Bacillales</taxon>
        <taxon>Caryophanaceae</taxon>
        <taxon>Solibacillus</taxon>
    </lineage>
</organism>
<dbReference type="Pfam" id="PF07007">
    <property type="entry name" value="LprI"/>
    <property type="match status" value="1"/>
</dbReference>
<keyword evidence="2" id="KW-0732">Signal</keyword>
<dbReference type="RefSeq" id="WP_008404385.1">
    <property type="nucleotide sequence ID" value="NZ_AMCK01000003.1"/>
</dbReference>
<feature type="domain" description="Lysozyme inhibitor LprI-like N-terminal" evidence="3">
    <location>
        <begin position="316"/>
        <end position="402"/>
    </location>
</feature>
<feature type="signal peptide" evidence="2">
    <location>
        <begin position="1"/>
        <end position="20"/>
    </location>
</feature>
<name>K1L1M1_9BACL</name>
<feature type="compositionally biased region" description="Basic and acidic residues" evidence="1">
    <location>
        <begin position="274"/>
        <end position="285"/>
    </location>
</feature>
<evidence type="ECO:0000256" key="2">
    <source>
        <dbReference type="SAM" id="SignalP"/>
    </source>
</evidence>
<evidence type="ECO:0000313" key="5">
    <source>
        <dbReference type="Proteomes" id="UP000004738"/>
    </source>
</evidence>
<dbReference type="EMBL" id="AMCK01000003">
    <property type="protein sequence ID" value="EKB46037.1"/>
    <property type="molecule type" value="Genomic_DNA"/>
</dbReference>
<protein>
    <recommendedName>
        <fullName evidence="3">Lysozyme inhibitor LprI-like N-terminal domain-containing protein</fullName>
    </recommendedName>
</protein>
<proteinExistence type="predicted"/>
<comment type="caution">
    <text evidence="4">The sequence shown here is derived from an EMBL/GenBank/DDBJ whole genome shotgun (WGS) entry which is preliminary data.</text>
</comment>
<evidence type="ECO:0000313" key="4">
    <source>
        <dbReference type="EMBL" id="EKB46037.1"/>
    </source>
</evidence>
<dbReference type="InterPro" id="IPR009739">
    <property type="entry name" value="LprI-like_N"/>
</dbReference>